<evidence type="ECO:0000313" key="2">
    <source>
        <dbReference type="Proteomes" id="UP000298030"/>
    </source>
</evidence>
<organism evidence="1 2">
    <name type="scientific">Coprinellus micaceus</name>
    <name type="common">Glistening ink-cap mushroom</name>
    <name type="synonym">Coprinus micaceus</name>
    <dbReference type="NCBI Taxonomy" id="71717"/>
    <lineage>
        <taxon>Eukaryota</taxon>
        <taxon>Fungi</taxon>
        <taxon>Dikarya</taxon>
        <taxon>Basidiomycota</taxon>
        <taxon>Agaricomycotina</taxon>
        <taxon>Agaricomycetes</taxon>
        <taxon>Agaricomycetidae</taxon>
        <taxon>Agaricales</taxon>
        <taxon>Agaricineae</taxon>
        <taxon>Psathyrellaceae</taxon>
        <taxon>Coprinellus</taxon>
    </lineage>
</organism>
<dbReference type="Proteomes" id="UP000298030">
    <property type="component" value="Unassembled WGS sequence"/>
</dbReference>
<dbReference type="OrthoDB" id="3267196at2759"/>
<keyword evidence="2" id="KW-1185">Reference proteome</keyword>
<reference evidence="1 2" key="1">
    <citation type="journal article" date="2019" name="Nat. Ecol. Evol.">
        <title>Megaphylogeny resolves global patterns of mushroom evolution.</title>
        <authorList>
            <person name="Varga T."/>
            <person name="Krizsan K."/>
            <person name="Foldi C."/>
            <person name="Dima B."/>
            <person name="Sanchez-Garcia M."/>
            <person name="Sanchez-Ramirez S."/>
            <person name="Szollosi G.J."/>
            <person name="Szarkandi J.G."/>
            <person name="Papp V."/>
            <person name="Albert L."/>
            <person name="Andreopoulos W."/>
            <person name="Angelini C."/>
            <person name="Antonin V."/>
            <person name="Barry K.W."/>
            <person name="Bougher N.L."/>
            <person name="Buchanan P."/>
            <person name="Buyck B."/>
            <person name="Bense V."/>
            <person name="Catcheside P."/>
            <person name="Chovatia M."/>
            <person name="Cooper J."/>
            <person name="Damon W."/>
            <person name="Desjardin D."/>
            <person name="Finy P."/>
            <person name="Geml J."/>
            <person name="Haridas S."/>
            <person name="Hughes K."/>
            <person name="Justo A."/>
            <person name="Karasinski D."/>
            <person name="Kautmanova I."/>
            <person name="Kiss B."/>
            <person name="Kocsube S."/>
            <person name="Kotiranta H."/>
            <person name="LaButti K.M."/>
            <person name="Lechner B.E."/>
            <person name="Liimatainen K."/>
            <person name="Lipzen A."/>
            <person name="Lukacs Z."/>
            <person name="Mihaltcheva S."/>
            <person name="Morgado L.N."/>
            <person name="Niskanen T."/>
            <person name="Noordeloos M.E."/>
            <person name="Ohm R.A."/>
            <person name="Ortiz-Santana B."/>
            <person name="Ovrebo C."/>
            <person name="Racz N."/>
            <person name="Riley R."/>
            <person name="Savchenko A."/>
            <person name="Shiryaev A."/>
            <person name="Soop K."/>
            <person name="Spirin V."/>
            <person name="Szebenyi C."/>
            <person name="Tomsovsky M."/>
            <person name="Tulloss R.E."/>
            <person name="Uehling J."/>
            <person name="Grigoriev I.V."/>
            <person name="Vagvolgyi C."/>
            <person name="Papp T."/>
            <person name="Martin F.M."/>
            <person name="Miettinen O."/>
            <person name="Hibbett D.S."/>
            <person name="Nagy L.G."/>
        </authorList>
    </citation>
    <scope>NUCLEOTIDE SEQUENCE [LARGE SCALE GENOMIC DNA]</scope>
    <source>
        <strain evidence="1 2">FP101781</strain>
    </source>
</reference>
<gene>
    <name evidence="1" type="ORF">FA13DRAFT_1715806</name>
</gene>
<proteinExistence type="predicted"/>
<name>A0A4Y7SLT5_COPMI</name>
<accession>A0A4Y7SLT5</accession>
<dbReference type="AlphaFoldDB" id="A0A4Y7SLT5"/>
<dbReference type="EMBL" id="QPFP01000085">
    <property type="protein sequence ID" value="TEB22853.1"/>
    <property type="molecule type" value="Genomic_DNA"/>
</dbReference>
<protein>
    <submittedName>
        <fullName evidence="1">Uncharacterized protein</fullName>
    </submittedName>
</protein>
<sequence length="137" mass="15761">MTAELLSKLLGNAVITIQRGLRPNSPLTRRCDIRGHQGARCYRDYGLKVDNGVLHEKKVESETFPLLRIAGLAELIHDAEYTVHDNTYQRTAGALWKEWEVVVWCLRLSKRVTVARIYATRETRIAFSTMFQALWDT</sequence>
<evidence type="ECO:0000313" key="1">
    <source>
        <dbReference type="EMBL" id="TEB22853.1"/>
    </source>
</evidence>
<comment type="caution">
    <text evidence="1">The sequence shown here is derived from an EMBL/GenBank/DDBJ whole genome shotgun (WGS) entry which is preliminary data.</text>
</comment>
<feature type="non-terminal residue" evidence="1">
    <location>
        <position position="137"/>
    </location>
</feature>